<evidence type="ECO:0000313" key="2">
    <source>
        <dbReference type="Proteomes" id="UP000485058"/>
    </source>
</evidence>
<dbReference type="EMBL" id="BLLF01000091">
    <property type="protein sequence ID" value="GFH07384.1"/>
    <property type="molecule type" value="Genomic_DNA"/>
</dbReference>
<dbReference type="AlphaFoldDB" id="A0A699YKF9"/>
<reference evidence="1 2" key="1">
    <citation type="submission" date="2020-02" db="EMBL/GenBank/DDBJ databases">
        <title>Draft genome sequence of Haematococcus lacustris strain NIES-144.</title>
        <authorList>
            <person name="Morimoto D."/>
            <person name="Nakagawa S."/>
            <person name="Yoshida T."/>
            <person name="Sawayama S."/>
        </authorList>
    </citation>
    <scope>NUCLEOTIDE SEQUENCE [LARGE SCALE GENOMIC DNA]</scope>
    <source>
        <strain evidence="1 2">NIES-144</strain>
    </source>
</reference>
<proteinExistence type="predicted"/>
<protein>
    <submittedName>
        <fullName evidence="1">Uncharacterized protein</fullName>
    </submittedName>
</protein>
<accession>A0A699YKF9</accession>
<keyword evidence="2" id="KW-1185">Reference proteome</keyword>
<organism evidence="1 2">
    <name type="scientific">Haematococcus lacustris</name>
    <name type="common">Green alga</name>
    <name type="synonym">Haematococcus pluvialis</name>
    <dbReference type="NCBI Taxonomy" id="44745"/>
    <lineage>
        <taxon>Eukaryota</taxon>
        <taxon>Viridiplantae</taxon>
        <taxon>Chlorophyta</taxon>
        <taxon>core chlorophytes</taxon>
        <taxon>Chlorophyceae</taxon>
        <taxon>CS clade</taxon>
        <taxon>Chlamydomonadales</taxon>
        <taxon>Haematococcaceae</taxon>
        <taxon>Haematococcus</taxon>
    </lineage>
</organism>
<comment type="caution">
    <text evidence="1">The sequence shown here is derived from an EMBL/GenBank/DDBJ whole genome shotgun (WGS) entry which is preliminary data.</text>
</comment>
<dbReference type="Proteomes" id="UP000485058">
    <property type="component" value="Unassembled WGS sequence"/>
</dbReference>
<sequence>MPLSRPAAHQKHDPLAVHRHSKLCTWTCKHVTCQIACWPLQLSLLPQQPPHACADCPGFQGSKAGCCLPPSMLLLLACYPCLEGESPFFQGHALLK</sequence>
<gene>
    <name evidence="1" type="ORF">HaLaN_02174</name>
</gene>
<name>A0A699YKF9_HAELA</name>
<evidence type="ECO:0000313" key="1">
    <source>
        <dbReference type="EMBL" id="GFH07384.1"/>
    </source>
</evidence>